<dbReference type="OrthoDB" id="4358271at2759"/>
<accession>A0A9X0C928</accession>
<name>A0A9X0C928_9EURO</name>
<keyword evidence="1" id="KW-0472">Membrane</keyword>
<reference evidence="2" key="2">
    <citation type="journal article" date="2023" name="IMA Fungus">
        <title>Comparative genomic study of the Penicillium genus elucidates a diverse pangenome and 15 lateral gene transfer events.</title>
        <authorList>
            <person name="Petersen C."/>
            <person name="Sorensen T."/>
            <person name="Nielsen M.R."/>
            <person name="Sondergaard T.E."/>
            <person name="Sorensen J.L."/>
            <person name="Fitzpatrick D.A."/>
            <person name="Frisvad J.C."/>
            <person name="Nielsen K.L."/>
        </authorList>
    </citation>
    <scope>NUCLEOTIDE SEQUENCE</scope>
    <source>
        <strain evidence="2">IBT 29495</strain>
    </source>
</reference>
<keyword evidence="3" id="KW-1185">Reference proteome</keyword>
<evidence type="ECO:0000256" key="1">
    <source>
        <dbReference type="SAM" id="Phobius"/>
    </source>
</evidence>
<evidence type="ECO:0000313" key="2">
    <source>
        <dbReference type="EMBL" id="KAJ5513678.1"/>
    </source>
</evidence>
<sequence>MLQGSCITPSRPFTELTNIVSAGMIWSLAVPATWSQTVAPANRVLLDGGDIPVAPIALYHIIEVMGPNTNEVYEALGTAVFVLDPIFVFIILRAQTLVAYTLVHLIILHILLAFLPSESCRVIFRGFRSTTSRLLLLNWIEADL</sequence>
<dbReference type="Proteomes" id="UP001149954">
    <property type="component" value="Unassembled WGS sequence"/>
</dbReference>
<keyword evidence="1" id="KW-0812">Transmembrane</keyword>
<dbReference type="EMBL" id="JAPWDS010000002">
    <property type="protein sequence ID" value="KAJ5513678.1"/>
    <property type="molecule type" value="Genomic_DNA"/>
</dbReference>
<keyword evidence="1" id="KW-1133">Transmembrane helix</keyword>
<feature type="transmembrane region" description="Helical" evidence="1">
    <location>
        <begin position="97"/>
        <end position="115"/>
    </location>
</feature>
<reference evidence="2" key="1">
    <citation type="submission" date="2022-12" db="EMBL/GenBank/DDBJ databases">
        <authorList>
            <person name="Petersen C."/>
        </authorList>
    </citation>
    <scope>NUCLEOTIDE SEQUENCE</scope>
    <source>
        <strain evidence="2">IBT 29495</strain>
    </source>
</reference>
<comment type="caution">
    <text evidence="2">The sequence shown here is derived from an EMBL/GenBank/DDBJ whole genome shotgun (WGS) entry which is preliminary data.</text>
</comment>
<proteinExistence type="predicted"/>
<protein>
    <submittedName>
        <fullName evidence="2">Uncharacterized protein</fullName>
    </submittedName>
</protein>
<organism evidence="2 3">
    <name type="scientific">Penicillium fimorum</name>
    <dbReference type="NCBI Taxonomy" id="1882269"/>
    <lineage>
        <taxon>Eukaryota</taxon>
        <taxon>Fungi</taxon>
        <taxon>Dikarya</taxon>
        <taxon>Ascomycota</taxon>
        <taxon>Pezizomycotina</taxon>
        <taxon>Eurotiomycetes</taxon>
        <taxon>Eurotiomycetidae</taxon>
        <taxon>Eurotiales</taxon>
        <taxon>Aspergillaceae</taxon>
        <taxon>Penicillium</taxon>
    </lineage>
</organism>
<gene>
    <name evidence="2" type="ORF">N7463_003230</name>
</gene>
<dbReference type="AlphaFoldDB" id="A0A9X0C928"/>
<evidence type="ECO:0000313" key="3">
    <source>
        <dbReference type="Proteomes" id="UP001149954"/>
    </source>
</evidence>